<evidence type="ECO:0000256" key="6">
    <source>
        <dbReference type="ARBA" id="ARBA00023125"/>
    </source>
</evidence>
<accession>A0A8S1GV64</accession>
<feature type="domain" description="Nuclear receptor" evidence="11">
    <location>
        <begin position="257"/>
        <end position="332"/>
    </location>
</feature>
<feature type="compositionally biased region" description="Polar residues" evidence="10">
    <location>
        <begin position="1"/>
        <end position="16"/>
    </location>
</feature>
<keyword evidence="9" id="KW-0539">Nucleus</keyword>
<evidence type="ECO:0000256" key="2">
    <source>
        <dbReference type="ARBA" id="ARBA00022723"/>
    </source>
</evidence>
<protein>
    <recommendedName>
        <fullName evidence="11">Nuclear receptor domain-containing protein</fullName>
    </recommendedName>
</protein>
<dbReference type="OrthoDB" id="5952118at2759"/>
<evidence type="ECO:0000256" key="3">
    <source>
        <dbReference type="ARBA" id="ARBA00022771"/>
    </source>
</evidence>
<dbReference type="SMART" id="SM00399">
    <property type="entry name" value="ZnF_C4"/>
    <property type="match status" value="1"/>
</dbReference>
<dbReference type="PANTHER" id="PTHR24085:SF4">
    <property type="entry name" value="NUCLEAR HORMONE RECEPTOR HR38-RELATED"/>
    <property type="match status" value="1"/>
</dbReference>
<dbReference type="PROSITE" id="PS00031">
    <property type="entry name" value="NUCLEAR_REC_DBD_1"/>
    <property type="match status" value="1"/>
</dbReference>
<dbReference type="Pfam" id="PF00105">
    <property type="entry name" value="zf-C4"/>
    <property type="match status" value="1"/>
</dbReference>
<evidence type="ECO:0000256" key="7">
    <source>
        <dbReference type="ARBA" id="ARBA00023163"/>
    </source>
</evidence>
<evidence type="ECO:0000256" key="9">
    <source>
        <dbReference type="ARBA" id="ARBA00023242"/>
    </source>
</evidence>
<keyword evidence="5" id="KW-0805">Transcription regulation</keyword>
<keyword evidence="7" id="KW-0804">Transcription</keyword>
<feature type="region of interest" description="Disordered" evidence="10">
    <location>
        <begin position="182"/>
        <end position="223"/>
    </location>
</feature>
<dbReference type="GO" id="GO:0005667">
    <property type="term" value="C:transcription regulator complex"/>
    <property type="evidence" value="ECO:0007669"/>
    <property type="project" value="TreeGrafter"/>
</dbReference>
<dbReference type="InterPro" id="IPR001628">
    <property type="entry name" value="Znf_hrmn_rcpt"/>
</dbReference>
<feature type="region of interest" description="Disordered" evidence="10">
    <location>
        <begin position="105"/>
        <end position="131"/>
    </location>
</feature>
<dbReference type="SUPFAM" id="SSF48508">
    <property type="entry name" value="Nuclear receptor ligand-binding domain"/>
    <property type="match status" value="1"/>
</dbReference>
<dbReference type="CDD" id="cd06969">
    <property type="entry name" value="NR_DBD_NGFI-B"/>
    <property type="match status" value="1"/>
</dbReference>
<dbReference type="Gene3D" id="3.30.50.10">
    <property type="entry name" value="Erythroid Transcription Factor GATA-1, subunit A"/>
    <property type="match status" value="1"/>
</dbReference>
<sequence>MSHEQLYQQLTVQTDYSNQSSPSSTCSSRTTFSTSSSSSVDSELDLYCHIVQQEGPLPKEFWGEMRRSPRSFDFGHLDGADTSRRVSESLDDLELDGLFNAIESTSEQANQPGSSSSNSSNLASNAQQEPQMNHSVQVKIEFDPLQMPQQDLFFNPAAQGAMPYAFPQDFMGPQFMAPGFPPFYPHPMPTISESRRGSQGTTSSSSTNTGGTPSPHSSSHLPTSPLNMPGFLRFFSSPEFTQAHSSHFGGVMEEESEKKCVVCNDRALCLHYGARTCEGCKGFFKRTVQKNSKYTCAGNRNCPIDKRYRSRCQYCRFQKCLEVGMVKEIVRNGTLSGRRGRLSSKTRSLRSDDQSPPLPLLALLAKANDLAKNNAANTPRLITQLDYVQTLLMLETEHANLVSFIRTMPRIGEIDAQDLEALVARAFFPMVAIRLCDRMRPSHDTIVFEKGESAPLSAFPDVFLPFFSDIRIKSLSFSSVVDWDNQSYGALLALQLFAANTDMNYLNLTNKAAVDRLQSTVINALKDHCAASQNRLARIVRLTDDFDNFHMMGVQVLDYLSRQMQLSPTFQQIMQSPRIPATGHEGPAAMNAAAAVVAAGLPLNYSLNSRF</sequence>
<evidence type="ECO:0000256" key="4">
    <source>
        <dbReference type="ARBA" id="ARBA00022833"/>
    </source>
</evidence>
<dbReference type="InterPro" id="IPR013088">
    <property type="entry name" value="Znf_NHR/GATA"/>
</dbReference>
<evidence type="ECO:0000256" key="10">
    <source>
        <dbReference type="SAM" id="MobiDB-lite"/>
    </source>
</evidence>
<feature type="compositionally biased region" description="Low complexity" evidence="10">
    <location>
        <begin position="17"/>
        <end position="39"/>
    </location>
</feature>
<feature type="compositionally biased region" description="Low complexity" evidence="10">
    <location>
        <begin position="108"/>
        <end position="128"/>
    </location>
</feature>
<proteinExistence type="predicted"/>
<feature type="region of interest" description="Disordered" evidence="10">
    <location>
        <begin position="1"/>
        <end position="39"/>
    </location>
</feature>
<dbReference type="GO" id="GO:0005634">
    <property type="term" value="C:nucleus"/>
    <property type="evidence" value="ECO:0007669"/>
    <property type="project" value="UniProtKB-SubCell"/>
</dbReference>
<keyword evidence="8" id="KW-0675">Receptor</keyword>
<keyword evidence="4" id="KW-0862">Zinc</keyword>
<evidence type="ECO:0000256" key="5">
    <source>
        <dbReference type="ARBA" id="ARBA00023015"/>
    </source>
</evidence>
<organism evidence="12 13">
    <name type="scientific">Caenorhabditis auriculariae</name>
    <dbReference type="NCBI Taxonomy" id="2777116"/>
    <lineage>
        <taxon>Eukaryota</taxon>
        <taxon>Metazoa</taxon>
        <taxon>Ecdysozoa</taxon>
        <taxon>Nematoda</taxon>
        <taxon>Chromadorea</taxon>
        <taxon>Rhabditida</taxon>
        <taxon>Rhabditina</taxon>
        <taxon>Rhabditomorpha</taxon>
        <taxon>Rhabditoidea</taxon>
        <taxon>Rhabditidae</taxon>
        <taxon>Peloderinae</taxon>
        <taxon>Caenorhabditis</taxon>
    </lineage>
</organism>
<keyword evidence="13" id="KW-1185">Reference proteome</keyword>
<comment type="subcellular location">
    <subcellularLocation>
        <location evidence="1">Nucleus</location>
    </subcellularLocation>
</comment>
<keyword evidence="2" id="KW-0479">Metal-binding</keyword>
<name>A0A8S1GV64_9PELO</name>
<dbReference type="GO" id="GO:0000981">
    <property type="term" value="F:DNA-binding transcription factor activity, RNA polymerase II-specific"/>
    <property type="evidence" value="ECO:0007669"/>
    <property type="project" value="TreeGrafter"/>
</dbReference>
<dbReference type="PROSITE" id="PS51030">
    <property type="entry name" value="NUCLEAR_REC_DBD_2"/>
    <property type="match status" value="1"/>
</dbReference>
<dbReference type="SUPFAM" id="SSF57716">
    <property type="entry name" value="Glucocorticoid receptor-like (DNA-binding domain)"/>
    <property type="match status" value="1"/>
</dbReference>
<evidence type="ECO:0000313" key="13">
    <source>
        <dbReference type="Proteomes" id="UP000835052"/>
    </source>
</evidence>
<dbReference type="GO" id="GO:0071376">
    <property type="term" value="P:cellular response to corticotropin-releasing hormone stimulus"/>
    <property type="evidence" value="ECO:0007669"/>
    <property type="project" value="TreeGrafter"/>
</dbReference>
<dbReference type="GO" id="GO:0000978">
    <property type="term" value="F:RNA polymerase II cis-regulatory region sequence-specific DNA binding"/>
    <property type="evidence" value="ECO:0007669"/>
    <property type="project" value="TreeGrafter"/>
</dbReference>
<dbReference type="PRINTS" id="PR00047">
    <property type="entry name" value="STROIDFINGER"/>
</dbReference>
<dbReference type="FunFam" id="3.30.50.10:FF:000006">
    <property type="entry name" value="Nuclear receptor subfamily 5 group A member"/>
    <property type="match status" value="1"/>
</dbReference>
<comment type="caution">
    <text evidence="12">The sequence shown here is derived from an EMBL/GenBank/DDBJ whole genome shotgun (WGS) entry which is preliminary data.</text>
</comment>
<feature type="compositionally biased region" description="Low complexity" evidence="10">
    <location>
        <begin position="197"/>
        <end position="223"/>
    </location>
</feature>
<dbReference type="InterPro" id="IPR035500">
    <property type="entry name" value="NHR-like_dom_sf"/>
</dbReference>
<evidence type="ECO:0000259" key="11">
    <source>
        <dbReference type="PROSITE" id="PS51030"/>
    </source>
</evidence>
<keyword evidence="6" id="KW-0238">DNA-binding</keyword>
<evidence type="ECO:0000313" key="12">
    <source>
        <dbReference type="EMBL" id="CAD6187656.1"/>
    </source>
</evidence>
<reference evidence="12" key="1">
    <citation type="submission" date="2020-10" db="EMBL/GenBank/DDBJ databases">
        <authorList>
            <person name="Kikuchi T."/>
        </authorList>
    </citation>
    <scope>NUCLEOTIDE SEQUENCE</scope>
    <source>
        <strain evidence="12">NKZ352</strain>
    </source>
</reference>
<gene>
    <name evidence="12" type="ORF">CAUJ_LOCUS3575</name>
</gene>
<keyword evidence="3" id="KW-0863">Zinc-finger</keyword>
<dbReference type="EMBL" id="CAJGYM010000007">
    <property type="protein sequence ID" value="CAD6187656.1"/>
    <property type="molecule type" value="Genomic_DNA"/>
</dbReference>
<dbReference type="PANTHER" id="PTHR24085">
    <property type="entry name" value="NUCLEAR HORMONE RECEPTOR"/>
    <property type="match status" value="1"/>
</dbReference>
<dbReference type="Gene3D" id="1.10.565.10">
    <property type="entry name" value="Retinoid X Receptor"/>
    <property type="match status" value="1"/>
</dbReference>
<dbReference type="Proteomes" id="UP000835052">
    <property type="component" value="Unassembled WGS sequence"/>
</dbReference>
<dbReference type="GO" id="GO:0035259">
    <property type="term" value="F:nuclear glucocorticoid receptor binding"/>
    <property type="evidence" value="ECO:0007669"/>
    <property type="project" value="TreeGrafter"/>
</dbReference>
<evidence type="ECO:0000256" key="8">
    <source>
        <dbReference type="ARBA" id="ARBA00023170"/>
    </source>
</evidence>
<dbReference type="GO" id="GO:0008270">
    <property type="term" value="F:zinc ion binding"/>
    <property type="evidence" value="ECO:0007669"/>
    <property type="project" value="UniProtKB-KW"/>
</dbReference>
<dbReference type="AlphaFoldDB" id="A0A8S1GV64"/>
<evidence type="ECO:0000256" key="1">
    <source>
        <dbReference type="ARBA" id="ARBA00004123"/>
    </source>
</evidence>